<sequence length="116" mass="13740">MYYVRSNEKKKEKVDLYYWEKDYRAWSENSNLDYDDTTSSSSSGLDSFPEAKKPKLDVSLKAAKKEKYINNLEKRLNVFIKDSTLSAFHKKCHIRDIIEILEFTISEVLTFVVQER</sequence>
<proteinExistence type="predicted"/>
<organism evidence="2 3">
    <name type="scientific">Parthenolecanium corni</name>
    <dbReference type="NCBI Taxonomy" id="536013"/>
    <lineage>
        <taxon>Eukaryota</taxon>
        <taxon>Metazoa</taxon>
        <taxon>Ecdysozoa</taxon>
        <taxon>Arthropoda</taxon>
        <taxon>Hexapoda</taxon>
        <taxon>Insecta</taxon>
        <taxon>Pterygota</taxon>
        <taxon>Neoptera</taxon>
        <taxon>Paraneoptera</taxon>
        <taxon>Hemiptera</taxon>
        <taxon>Sternorrhyncha</taxon>
        <taxon>Coccoidea</taxon>
        <taxon>Coccidae</taxon>
        <taxon>Parthenolecanium</taxon>
    </lineage>
</organism>
<dbReference type="Proteomes" id="UP001367676">
    <property type="component" value="Unassembled WGS sequence"/>
</dbReference>
<dbReference type="AlphaFoldDB" id="A0AAN9XXR0"/>
<evidence type="ECO:0000256" key="1">
    <source>
        <dbReference type="SAM" id="MobiDB-lite"/>
    </source>
</evidence>
<evidence type="ECO:0000313" key="3">
    <source>
        <dbReference type="Proteomes" id="UP001367676"/>
    </source>
</evidence>
<gene>
    <name evidence="2" type="ORF">V9T40_011012</name>
</gene>
<comment type="caution">
    <text evidence="2">The sequence shown here is derived from an EMBL/GenBank/DDBJ whole genome shotgun (WGS) entry which is preliminary data.</text>
</comment>
<accession>A0AAN9XXR0</accession>
<protein>
    <submittedName>
        <fullName evidence="2">Uncharacterized protein</fullName>
    </submittedName>
</protein>
<reference evidence="2 3" key="1">
    <citation type="submission" date="2024-03" db="EMBL/GenBank/DDBJ databases">
        <title>Adaptation during the transition from Ophiocordyceps entomopathogen to insect associate is accompanied by gene loss and intensified selection.</title>
        <authorList>
            <person name="Ward C.M."/>
            <person name="Onetto C.A."/>
            <person name="Borneman A.R."/>
        </authorList>
    </citation>
    <scope>NUCLEOTIDE SEQUENCE [LARGE SCALE GENOMIC DNA]</scope>
    <source>
        <strain evidence="2">AWRI1</strain>
        <tissue evidence="2">Single Adult Female</tissue>
    </source>
</reference>
<name>A0AAN9XXR0_9HEMI</name>
<keyword evidence="3" id="KW-1185">Reference proteome</keyword>
<dbReference type="EMBL" id="JBBCAQ010000037">
    <property type="protein sequence ID" value="KAK7573821.1"/>
    <property type="molecule type" value="Genomic_DNA"/>
</dbReference>
<feature type="compositionally biased region" description="Low complexity" evidence="1">
    <location>
        <begin position="30"/>
        <end position="47"/>
    </location>
</feature>
<feature type="region of interest" description="Disordered" evidence="1">
    <location>
        <begin position="30"/>
        <end position="51"/>
    </location>
</feature>
<evidence type="ECO:0000313" key="2">
    <source>
        <dbReference type="EMBL" id="KAK7573821.1"/>
    </source>
</evidence>